<dbReference type="GO" id="GO:0043171">
    <property type="term" value="P:peptide catabolic process"/>
    <property type="evidence" value="ECO:0007669"/>
    <property type="project" value="TreeGrafter"/>
</dbReference>
<evidence type="ECO:0000259" key="3">
    <source>
        <dbReference type="Pfam" id="PF17900"/>
    </source>
</evidence>
<dbReference type="GO" id="GO:0042277">
    <property type="term" value="F:peptide binding"/>
    <property type="evidence" value="ECO:0007669"/>
    <property type="project" value="TreeGrafter"/>
</dbReference>
<reference evidence="4 5" key="1">
    <citation type="submission" date="2019-04" db="EMBL/GenBank/DDBJ databases">
        <title>Pedobacter sp. AR-3-17 sp. nov., isolated from Arctic soil.</title>
        <authorList>
            <person name="Dahal R.H."/>
            <person name="Kim D.-U."/>
        </authorList>
    </citation>
    <scope>NUCLEOTIDE SEQUENCE [LARGE SCALE GENOMIC DNA]</scope>
    <source>
        <strain evidence="4 5">AR-3-17</strain>
    </source>
</reference>
<feature type="chain" id="PRO_5021035183" evidence="1">
    <location>
        <begin position="20"/>
        <end position="547"/>
    </location>
</feature>
<dbReference type="CDD" id="cd09603">
    <property type="entry name" value="M1_APN_like"/>
    <property type="match status" value="1"/>
</dbReference>
<evidence type="ECO:0000313" key="4">
    <source>
        <dbReference type="EMBL" id="TKB96285.1"/>
    </source>
</evidence>
<dbReference type="SUPFAM" id="SSF63737">
    <property type="entry name" value="Leukotriene A4 hydrolase N-terminal domain"/>
    <property type="match status" value="1"/>
</dbReference>
<dbReference type="Gene3D" id="1.10.390.10">
    <property type="entry name" value="Neutral Protease Domain 2"/>
    <property type="match status" value="1"/>
</dbReference>
<sequence>MKNIVLILLFVSSSLIVNAQLLQTKELYTKADTLRGSLTSPFRTCYDINYYHLSVKVNPDDRFISGSNLFKFTATTNFKTLQFDLFDNLNIDKIIYQDKEIDYKREFNAVFIDFPKELLKGKQDSFTVYYSGKPIVAKNAPWDGGFVFTKHDGDKDWIATACQGVGASIWWPNKDQQADEVDSAFISISVPNGLTNVSNGRLMGVTDLKNGYSRFDWKVVNPINNYDIAVNAANYFHFSDSYIGLNGNLSLDYYVLPENEAKAKRQFTDVKRMLKAFEHWFGAYPFYKDGFKLVETPHLGMEHQSAVAYGNKYQQGYLGRDRSGTGWGLKWDFIIVHEAGHEWFGNNITAKDIADMWIHESFTDYSESLFVEYWYGKEAGADYVIGLRKNIANDQPVIGPYGVNKEGSSDMYDKGANMLHTLRTIINNDEKWRSILIGLNQTFGKKTTTTQEVISYINKESGKDLTKIFDQYLRFRSIPVLEIKQEGATIFYRWLSNVEGFNMPIQLDKSDVFLYPTTEWTVLRTTVPLKDIKVKRDYFINMNVLEN</sequence>
<dbReference type="Pfam" id="PF01433">
    <property type="entry name" value="Peptidase_M1"/>
    <property type="match status" value="1"/>
</dbReference>
<dbReference type="Proteomes" id="UP000308181">
    <property type="component" value="Unassembled WGS sequence"/>
</dbReference>
<dbReference type="PANTHER" id="PTHR11533">
    <property type="entry name" value="PROTEASE M1 ZINC METALLOPROTEASE"/>
    <property type="match status" value="1"/>
</dbReference>
<dbReference type="GO" id="GO:0008270">
    <property type="term" value="F:zinc ion binding"/>
    <property type="evidence" value="ECO:0007669"/>
    <property type="project" value="InterPro"/>
</dbReference>
<dbReference type="InterPro" id="IPR014782">
    <property type="entry name" value="Peptidase_M1_dom"/>
</dbReference>
<gene>
    <name evidence="4" type="ORF">FA046_13950</name>
</gene>
<dbReference type="EMBL" id="SWBP01000005">
    <property type="protein sequence ID" value="TKB96285.1"/>
    <property type="molecule type" value="Genomic_DNA"/>
</dbReference>
<dbReference type="GO" id="GO:0005737">
    <property type="term" value="C:cytoplasm"/>
    <property type="evidence" value="ECO:0007669"/>
    <property type="project" value="TreeGrafter"/>
</dbReference>
<feature type="signal peptide" evidence="1">
    <location>
        <begin position="1"/>
        <end position="19"/>
    </location>
</feature>
<dbReference type="AlphaFoldDB" id="A0A4U1BVB4"/>
<organism evidence="4 5">
    <name type="scientific">Pedobacter cryophilus</name>
    <dbReference type="NCBI Taxonomy" id="2571271"/>
    <lineage>
        <taxon>Bacteria</taxon>
        <taxon>Pseudomonadati</taxon>
        <taxon>Bacteroidota</taxon>
        <taxon>Sphingobacteriia</taxon>
        <taxon>Sphingobacteriales</taxon>
        <taxon>Sphingobacteriaceae</taxon>
        <taxon>Pedobacter</taxon>
    </lineage>
</organism>
<proteinExistence type="predicted"/>
<dbReference type="RefSeq" id="WP_136827152.1">
    <property type="nucleotide sequence ID" value="NZ_SWBP01000005.1"/>
</dbReference>
<dbReference type="Gene3D" id="2.60.40.1730">
    <property type="entry name" value="tricorn interacting facor f3 domain"/>
    <property type="match status" value="1"/>
</dbReference>
<dbReference type="Pfam" id="PF17900">
    <property type="entry name" value="Peptidase_M1_N"/>
    <property type="match status" value="1"/>
</dbReference>
<name>A0A4U1BVB4_9SPHI</name>
<dbReference type="InterPro" id="IPR045357">
    <property type="entry name" value="Aminopeptidase_N-like_N"/>
</dbReference>
<dbReference type="OrthoDB" id="100605at2"/>
<comment type="caution">
    <text evidence="4">The sequence shown here is derived from an EMBL/GenBank/DDBJ whole genome shotgun (WGS) entry which is preliminary data.</text>
</comment>
<dbReference type="GO" id="GO:0016020">
    <property type="term" value="C:membrane"/>
    <property type="evidence" value="ECO:0007669"/>
    <property type="project" value="TreeGrafter"/>
</dbReference>
<dbReference type="InterPro" id="IPR027268">
    <property type="entry name" value="Peptidase_M4/M1_CTD_sf"/>
</dbReference>
<dbReference type="InterPro" id="IPR042097">
    <property type="entry name" value="Aminopeptidase_N-like_N_sf"/>
</dbReference>
<dbReference type="InterPro" id="IPR050344">
    <property type="entry name" value="Peptidase_M1_aminopeptidases"/>
</dbReference>
<dbReference type="GO" id="GO:0005615">
    <property type="term" value="C:extracellular space"/>
    <property type="evidence" value="ECO:0007669"/>
    <property type="project" value="TreeGrafter"/>
</dbReference>
<evidence type="ECO:0000256" key="1">
    <source>
        <dbReference type="SAM" id="SignalP"/>
    </source>
</evidence>
<feature type="domain" description="Aminopeptidase N-like N-terminal" evidence="3">
    <location>
        <begin position="49"/>
        <end position="221"/>
    </location>
</feature>
<accession>A0A4U1BVB4</accession>
<feature type="domain" description="Peptidase M1 membrane alanine aminopeptidase" evidence="2">
    <location>
        <begin position="270"/>
        <end position="472"/>
    </location>
</feature>
<dbReference type="SUPFAM" id="SSF55486">
    <property type="entry name" value="Metalloproteases ('zincins'), catalytic domain"/>
    <property type="match status" value="1"/>
</dbReference>
<evidence type="ECO:0000313" key="5">
    <source>
        <dbReference type="Proteomes" id="UP000308181"/>
    </source>
</evidence>
<protein>
    <submittedName>
        <fullName evidence="4">M1 family metallopeptidase</fullName>
    </submittedName>
</protein>
<evidence type="ECO:0000259" key="2">
    <source>
        <dbReference type="Pfam" id="PF01433"/>
    </source>
</evidence>
<dbReference type="GO" id="GO:0070006">
    <property type="term" value="F:metalloaminopeptidase activity"/>
    <property type="evidence" value="ECO:0007669"/>
    <property type="project" value="TreeGrafter"/>
</dbReference>
<keyword evidence="1" id="KW-0732">Signal</keyword>
<keyword evidence="5" id="KW-1185">Reference proteome</keyword>
<dbReference type="PANTHER" id="PTHR11533:SF174">
    <property type="entry name" value="PUROMYCIN-SENSITIVE AMINOPEPTIDASE-RELATED"/>
    <property type="match status" value="1"/>
</dbReference>